<feature type="region of interest" description="Disordered" evidence="10">
    <location>
        <begin position="458"/>
        <end position="485"/>
    </location>
</feature>
<reference evidence="11" key="1">
    <citation type="journal article" date="2020" name="bioRxiv">
        <title>Comparative genomics of Chlamydomonas.</title>
        <authorList>
            <person name="Craig R.J."/>
            <person name="Hasan A.R."/>
            <person name="Ness R.W."/>
            <person name="Keightley P.D."/>
        </authorList>
    </citation>
    <scope>NUCLEOTIDE SEQUENCE</scope>
    <source>
        <strain evidence="11">SAG 7.73</strain>
    </source>
</reference>
<dbReference type="HAMAP" id="MF_00323">
    <property type="entry name" value="Ferrochelatase"/>
    <property type="match status" value="1"/>
</dbReference>
<dbReference type="SUPFAM" id="SSF103511">
    <property type="entry name" value="Chlorophyll a-b binding protein"/>
    <property type="match status" value="1"/>
</dbReference>
<evidence type="ECO:0000256" key="3">
    <source>
        <dbReference type="ARBA" id="ARBA00007718"/>
    </source>
</evidence>
<keyword evidence="12" id="KW-1185">Reference proteome</keyword>
<sequence>MASFGLMQRTVHCPQPLVEERSSLVAGCSGRGLPVIQRQRRGVCSATNGVQRGRVLRRTAASPDVVSFVDPNDIRKPAAAAAGPTVDKVGVLLLNLGGPEKLEDVKPFLYNLFADPEIIRLPAAAQFLQPLLATIISTLRAPKSAEGYEAIGGGSPLRRITDEQAEALAQSLRAKGQPANVYVGMRYWHPYTEEALEHIKADGVTRLVILPLYPQFSISTSGSSLRLLESLFKSDRALKSLRHTVIPSWYQRRGYVSAMADLIVEELRKFRDVPSVELFFSAHGVPKSYVEEAGDPYKEEMEECVRLIMAEVKQRGFANTHTLAYQSRVGPAEWLKPYTDESIKELGQRGVKSLLAVPISFVSEHIETLEEIDMEYRELAEESGIRNWGRVPALNTNTAFINDLADAVMEALPYVGCLAGPTDSLVPLAIPRTWTVETAYVSASGLGLSLSDRSAIATRSGVGSGSSRESGSSISREGDRGREPALVAGGRRDLEMLLQAYDRERRTLPSPVVMWEWGWTKSAETWNGRIAMIAIIIILALEAASGQSILKNLFLAE</sequence>
<dbReference type="InterPro" id="IPR001015">
    <property type="entry name" value="Ferrochelatase"/>
</dbReference>
<dbReference type="GO" id="GO:0005739">
    <property type="term" value="C:mitochondrion"/>
    <property type="evidence" value="ECO:0007669"/>
    <property type="project" value="TreeGrafter"/>
</dbReference>
<evidence type="ECO:0000256" key="1">
    <source>
        <dbReference type="ARBA" id="ARBA00004229"/>
    </source>
</evidence>
<dbReference type="InterPro" id="IPR033644">
    <property type="entry name" value="Ferrochelatase_C"/>
</dbReference>
<dbReference type="GO" id="GO:0009507">
    <property type="term" value="C:chloroplast"/>
    <property type="evidence" value="ECO:0007669"/>
    <property type="project" value="UniProtKB-SubCell"/>
</dbReference>
<dbReference type="PROSITE" id="PS00534">
    <property type="entry name" value="FERROCHELATASE"/>
    <property type="match status" value="1"/>
</dbReference>
<dbReference type="PANTHER" id="PTHR11108">
    <property type="entry name" value="FERROCHELATASE"/>
    <property type="match status" value="1"/>
</dbReference>
<dbReference type="PANTHER" id="PTHR11108:SF1">
    <property type="entry name" value="FERROCHELATASE, MITOCHONDRIAL"/>
    <property type="match status" value="1"/>
</dbReference>
<dbReference type="UniPathway" id="UPA00252">
    <property type="reaction ID" value="UER00325"/>
</dbReference>
<dbReference type="NCBIfam" id="TIGR00109">
    <property type="entry name" value="hemH"/>
    <property type="match status" value="1"/>
</dbReference>
<evidence type="ECO:0000256" key="2">
    <source>
        <dbReference type="ARBA" id="ARBA00004943"/>
    </source>
</evidence>
<protein>
    <recommendedName>
        <fullName evidence="9">Ferrochelatase</fullName>
        <ecNumber evidence="9">4.98.1.1</ecNumber>
    </recommendedName>
</protein>
<dbReference type="InterPro" id="IPR019772">
    <property type="entry name" value="Ferrochelatase_AS"/>
</dbReference>
<keyword evidence="9" id="KW-0934">Plastid</keyword>
<evidence type="ECO:0000256" key="10">
    <source>
        <dbReference type="SAM" id="MobiDB-lite"/>
    </source>
</evidence>
<evidence type="ECO:0000313" key="11">
    <source>
        <dbReference type="EMBL" id="KAG2434734.1"/>
    </source>
</evidence>
<comment type="pathway">
    <text evidence="2 9">Porphyrin-containing compound metabolism; protoheme biosynthesis; protoheme from protoporphyrin-IX: step 1/1.</text>
</comment>
<keyword evidence="5 9" id="KW-0350">Heme biosynthesis</keyword>
<dbReference type="CDD" id="cd03411">
    <property type="entry name" value="Ferrochelatase_N"/>
    <property type="match status" value="1"/>
</dbReference>
<evidence type="ECO:0000256" key="7">
    <source>
        <dbReference type="ARBA" id="ARBA00023244"/>
    </source>
</evidence>
<keyword evidence="6 9" id="KW-0456">Lyase</keyword>
<dbReference type="GO" id="GO:0006783">
    <property type="term" value="P:heme biosynthetic process"/>
    <property type="evidence" value="ECO:0007669"/>
    <property type="project" value="UniProtKB-UniRule"/>
</dbReference>
<dbReference type="Gene3D" id="3.40.50.1400">
    <property type="match status" value="2"/>
</dbReference>
<evidence type="ECO:0000313" key="12">
    <source>
        <dbReference type="Proteomes" id="UP000650467"/>
    </source>
</evidence>
<evidence type="ECO:0000256" key="8">
    <source>
        <dbReference type="ARBA" id="ARBA00049380"/>
    </source>
</evidence>
<feature type="compositionally biased region" description="Low complexity" evidence="10">
    <location>
        <begin position="459"/>
        <end position="475"/>
    </location>
</feature>
<dbReference type="FunFam" id="3.40.50.1400:FF:000006">
    <property type="entry name" value="Ferrochelatase"/>
    <property type="match status" value="1"/>
</dbReference>
<dbReference type="InterPro" id="IPR033659">
    <property type="entry name" value="Ferrochelatase_N"/>
</dbReference>
<dbReference type="EMBL" id="JAEHOC010000016">
    <property type="protein sequence ID" value="KAG2434734.1"/>
    <property type="molecule type" value="Genomic_DNA"/>
</dbReference>
<evidence type="ECO:0000256" key="5">
    <source>
        <dbReference type="ARBA" id="ARBA00023133"/>
    </source>
</evidence>
<name>A0A835T6H6_CHLIN</name>
<comment type="function">
    <text evidence="9">Catalyzes the ferrous insertion into protoporphyrin IX.</text>
</comment>
<comment type="catalytic activity">
    <reaction evidence="8 9">
        <text>heme b + 2 H(+) = protoporphyrin IX + Fe(2+)</text>
        <dbReference type="Rhea" id="RHEA:22584"/>
        <dbReference type="ChEBI" id="CHEBI:15378"/>
        <dbReference type="ChEBI" id="CHEBI:29033"/>
        <dbReference type="ChEBI" id="CHEBI:57306"/>
        <dbReference type="ChEBI" id="CHEBI:60344"/>
        <dbReference type="EC" id="4.98.1.1"/>
    </reaction>
</comment>
<evidence type="ECO:0000256" key="9">
    <source>
        <dbReference type="RuleBase" id="RU000607"/>
    </source>
</evidence>
<dbReference type="AlphaFoldDB" id="A0A835T6H6"/>
<organism evidence="11 12">
    <name type="scientific">Chlamydomonas incerta</name>
    <dbReference type="NCBI Taxonomy" id="51695"/>
    <lineage>
        <taxon>Eukaryota</taxon>
        <taxon>Viridiplantae</taxon>
        <taxon>Chlorophyta</taxon>
        <taxon>core chlorophytes</taxon>
        <taxon>Chlorophyceae</taxon>
        <taxon>CS clade</taxon>
        <taxon>Chlamydomonadales</taxon>
        <taxon>Chlamydomonadaceae</taxon>
        <taxon>Chlamydomonas</taxon>
    </lineage>
</organism>
<keyword evidence="4 9" id="KW-0408">Iron</keyword>
<comment type="subcellular location">
    <subcellularLocation>
        <location evidence="1 9">Plastid</location>
        <location evidence="1 9">Chloroplast</location>
    </subcellularLocation>
</comment>
<accession>A0A835T6H6</accession>
<dbReference type="CDD" id="cd00419">
    <property type="entry name" value="Ferrochelatase_C"/>
    <property type="match status" value="1"/>
</dbReference>
<evidence type="ECO:0000256" key="6">
    <source>
        <dbReference type="ARBA" id="ARBA00023239"/>
    </source>
</evidence>
<comment type="caution">
    <text evidence="11">The sequence shown here is derived from an EMBL/GenBank/DDBJ whole genome shotgun (WGS) entry which is preliminary data.</text>
</comment>
<comment type="similarity">
    <text evidence="3 9">Belongs to the ferrochelatase family.</text>
</comment>
<proteinExistence type="inferred from homology"/>
<dbReference type="Pfam" id="PF00762">
    <property type="entry name" value="Ferrochelatase"/>
    <property type="match status" value="1"/>
</dbReference>
<dbReference type="GO" id="GO:0004325">
    <property type="term" value="F:ferrochelatase activity"/>
    <property type="evidence" value="ECO:0007669"/>
    <property type="project" value="UniProtKB-UniRule"/>
</dbReference>
<keyword evidence="9" id="KW-0150">Chloroplast</keyword>
<dbReference type="Proteomes" id="UP000650467">
    <property type="component" value="Unassembled WGS sequence"/>
</dbReference>
<dbReference type="SUPFAM" id="SSF53800">
    <property type="entry name" value="Chelatase"/>
    <property type="match status" value="1"/>
</dbReference>
<dbReference type="Gene3D" id="1.10.3460.10">
    <property type="entry name" value="Chlorophyll a/b binding protein domain"/>
    <property type="match status" value="1"/>
</dbReference>
<dbReference type="EC" id="4.98.1.1" evidence="9"/>
<keyword evidence="7 9" id="KW-0627">Porphyrin biosynthesis</keyword>
<dbReference type="OrthoDB" id="1323at2759"/>
<evidence type="ECO:0000256" key="4">
    <source>
        <dbReference type="ARBA" id="ARBA00023004"/>
    </source>
</evidence>
<gene>
    <name evidence="11" type="ORF">HXX76_007623</name>
</gene>